<reference evidence="3" key="1">
    <citation type="submission" date="2022-01" db="EMBL/GenBank/DDBJ databases">
        <title>Novel bile acid biosynthetic pathways are enriched in the microbiome of centenarians.</title>
        <authorList>
            <person name="Sato Y."/>
            <person name="Atarashi K."/>
            <person name="Plichta R.D."/>
            <person name="Arai Y."/>
            <person name="Sasajima S."/>
            <person name="Kearney M.S."/>
            <person name="Suda W."/>
            <person name="Takeshita K."/>
            <person name="Sasaki T."/>
            <person name="Okamoto S."/>
            <person name="Skelly N.A."/>
            <person name="Okamura Y."/>
            <person name="Vlamakis H."/>
            <person name="Li Y."/>
            <person name="Tanoue T."/>
            <person name="Takei H."/>
            <person name="Nittono H."/>
            <person name="Narushima S."/>
            <person name="Irie J."/>
            <person name="Itoh H."/>
            <person name="Moriya K."/>
            <person name="Sugiura Y."/>
            <person name="Suematsu M."/>
            <person name="Moritoki N."/>
            <person name="Shibata S."/>
            <person name="Littman R.D."/>
            <person name="Fischbach A.M."/>
            <person name="Uwamino Y."/>
            <person name="Inoue T."/>
            <person name="Honda A."/>
            <person name="Hattori M."/>
            <person name="Murai T."/>
            <person name="Xavier J.R."/>
            <person name="Hirose N."/>
            <person name="Honda K."/>
        </authorList>
    </citation>
    <scope>NUCLEOTIDE SEQUENCE</scope>
    <source>
        <strain evidence="3">CE91-St12</strain>
    </source>
</reference>
<evidence type="ECO:0000256" key="1">
    <source>
        <dbReference type="SAM" id="MobiDB-lite"/>
    </source>
</evidence>
<sequence length="718" mass="79891">MILFKVNSKSSNFCNWFIKNAFQFLGIAALAGFTLLPISSCSDDYDDSEIKDRLDKVEDKVEDKVTELEEWCSTVNNEIASLKRLITALENNDYVTGVETLENGYKITFSKSGSITIHNGKDGADGEDGKDGYTPIIGVDKYSDGLYYWTIQVEDGKTVWLTDADGDMIRTTGDDGKDGEDGEDGNDGLTPHIGKNGNWWIGTTDTGIKARGETGNDGLTPYVGGNGNWWIGDIDTGVKAQGETGNDAPTPMIKTGADLGNGYIRDAVYLSVDNGENWIEISGDKGEQGDSFFKGIDISNEDYVIFTLKNGAPIKIAKWSAINQDPVPTGIIILDYSPATIVKGDRIKVKLRINPSGFKVTKENIELDAWYSDTYFFEDGKSQTRASYVTPSDYYELVNIEPDKNEKDEELEGQWIATIQSKGTGNYRNLSELSFVVNYTDMKGNIQQVSCLYSIPIETVPTVNEGVAFSYSKVQTIYAEENTANPYIVFIDPHTYRNSQNKVWRYKWDFITHVDTEQNDEELTADIASLYDGHYISFMPNLNNAIWEGVKDNIAKKASSLVNIRLMDSAGNHKELELPITYCPSDIELKLNLSATEVNKYLNGSYFINIGKELEEYGLTQDFMSNLSITALFGGLEVGWWDEFPLLIDGWEIINENKEFEPVAEAWVTDEVNAGMETPEDEIATVSIDVTSTAQESTTVFSLVSLKIKLPIMIVDTD</sequence>
<evidence type="ECO:0000313" key="3">
    <source>
        <dbReference type="EMBL" id="GKH12613.1"/>
    </source>
</evidence>
<dbReference type="AlphaFoldDB" id="A0AA37JW55"/>
<organism evidence="3 4">
    <name type="scientific">Bacteroides uniformis</name>
    <dbReference type="NCBI Taxonomy" id="820"/>
    <lineage>
        <taxon>Bacteria</taxon>
        <taxon>Pseudomonadati</taxon>
        <taxon>Bacteroidota</taxon>
        <taxon>Bacteroidia</taxon>
        <taxon>Bacteroidales</taxon>
        <taxon>Bacteroidaceae</taxon>
        <taxon>Bacteroides</taxon>
    </lineage>
</organism>
<comment type="caution">
    <text evidence="3">The sequence shown here is derived from an EMBL/GenBank/DDBJ whole genome shotgun (WGS) entry which is preliminary data.</text>
</comment>
<gene>
    <name evidence="3" type="ORF">CE91St12_08230</name>
</gene>
<name>A0AA37JW55_BACUN</name>
<dbReference type="Proteomes" id="UP001055048">
    <property type="component" value="Unassembled WGS sequence"/>
</dbReference>
<evidence type="ECO:0000313" key="4">
    <source>
        <dbReference type="Proteomes" id="UP001055048"/>
    </source>
</evidence>
<dbReference type="InterPro" id="IPR032149">
    <property type="entry name" value="DUF4988"/>
</dbReference>
<dbReference type="EMBL" id="BQNL01000001">
    <property type="protein sequence ID" value="GKH12613.1"/>
    <property type="molecule type" value="Genomic_DNA"/>
</dbReference>
<feature type="domain" description="DUF4988" evidence="2">
    <location>
        <begin position="55"/>
        <end position="207"/>
    </location>
</feature>
<dbReference type="RefSeq" id="WP_244074182.1">
    <property type="nucleotide sequence ID" value="NZ_BQNL01000001.1"/>
</dbReference>
<protein>
    <recommendedName>
        <fullName evidence="2">DUF4988 domain-containing protein</fullName>
    </recommendedName>
</protein>
<dbReference type="Pfam" id="PF16378">
    <property type="entry name" value="DUF4988"/>
    <property type="match status" value="1"/>
</dbReference>
<dbReference type="Gene3D" id="2.60.120.220">
    <property type="entry name" value="Satellite virus coat domain"/>
    <property type="match status" value="1"/>
</dbReference>
<feature type="compositionally biased region" description="Acidic residues" evidence="1">
    <location>
        <begin position="177"/>
        <end position="186"/>
    </location>
</feature>
<proteinExistence type="predicted"/>
<evidence type="ECO:0000259" key="2">
    <source>
        <dbReference type="Pfam" id="PF16378"/>
    </source>
</evidence>
<feature type="region of interest" description="Disordered" evidence="1">
    <location>
        <begin position="171"/>
        <end position="196"/>
    </location>
</feature>
<accession>A0AA37JW55</accession>